<accession>A0A543CF11</accession>
<dbReference type="Proteomes" id="UP000316096">
    <property type="component" value="Unassembled WGS sequence"/>
</dbReference>
<comment type="caution">
    <text evidence="2">The sequence shown here is derived from an EMBL/GenBank/DDBJ whole genome shotgun (WGS) entry which is preliminary data.</text>
</comment>
<dbReference type="SUPFAM" id="SSF47598">
    <property type="entry name" value="Ribbon-helix-helix"/>
    <property type="match status" value="1"/>
</dbReference>
<reference evidence="2 3" key="1">
    <citation type="submission" date="2019-06" db="EMBL/GenBank/DDBJ databases">
        <title>Sequencing the genomes of 1000 actinobacteria strains.</title>
        <authorList>
            <person name="Klenk H.-P."/>
        </authorList>
    </citation>
    <scope>NUCLEOTIDE SEQUENCE [LARGE SCALE GENOMIC DNA]</scope>
    <source>
        <strain evidence="2 3">DSM 102200</strain>
    </source>
</reference>
<sequence>MRIDDELLADAKAFAAKHGRSLNSVVEDALYQLLRRTRESGERPHVDLPVSGGGGLQPGWAPDTDIKEIAYEVVVQDYMREQDRGDAAS</sequence>
<evidence type="ECO:0008006" key="4">
    <source>
        <dbReference type="Google" id="ProtNLM"/>
    </source>
</evidence>
<name>A0A543CF11_9ACTN</name>
<organism evidence="2 3">
    <name type="scientific">Actinoallomurus bryophytorum</name>
    <dbReference type="NCBI Taxonomy" id="1490222"/>
    <lineage>
        <taxon>Bacteria</taxon>
        <taxon>Bacillati</taxon>
        <taxon>Actinomycetota</taxon>
        <taxon>Actinomycetes</taxon>
        <taxon>Streptosporangiales</taxon>
        <taxon>Thermomonosporaceae</taxon>
        <taxon>Actinoallomurus</taxon>
    </lineage>
</organism>
<evidence type="ECO:0000313" key="3">
    <source>
        <dbReference type="Proteomes" id="UP000316096"/>
    </source>
</evidence>
<gene>
    <name evidence="2" type="ORF">FB559_1020</name>
</gene>
<feature type="region of interest" description="Disordered" evidence="1">
    <location>
        <begin position="41"/>
        <end position="61"/>
    </location>
</feature>
<keyword evidence="3" id="KW-1185">Reference proteome</keyword>
<proteinExistence type="predicted"/>
<dbReference type="GO" id="GO:0006355">
    <property type="term" value="P:regulation of DNA-templated transcription"/>
    <property type="evidence" value="ECO:0007669"/>
    <property type="project" value="InterPro"/>
</dbReference>
<evidence type="ECO:0000313" key="2">
    <source>
        <dbReference type="EMBL" id="TQL95517.1"/>
    </source>
</evidence>
<dbReference type="AlphaFoldDB" id="A0A543CF11"/>
<dbReference type="EMBL" id="VFOZ01000001">
    <property type="protein sequence ID" value="TQL95517.1"/>
    <property type="molecule type" value="Genomic_DNA"/>
</dbReference>
<evidence type="ECO:0000256" key="1">
    <source>
        <dbReference type="SAM" id="MobiDB-lite"/>
    </source>
</evidence>
<dbReference type="InterPro" id="IPR010985">
    <property type="entry name" value="Ribbon_hlx_hlx"/>
</dbReference>
<protein>
    <recommendedName>
        <fullName evidence="4">DUF2191 domain-containing protein</fullName>
    </recommendedName>
</protein>